<reference evidence="8 9" key="1">
    <citation type="submission" date="2018-07" db="EMBL/GenBank/DDBJ databases">
        <title>Genome sequencing of Runella.</title>
        <authorList>
            <person name="Baek M.-G."/>
            <person name="Yi H."/>
        </authorList>
    </citation>
    <scope>NUCLEOTIDE SEQUENCE [LARGE SCALE GENOMIC DNA]</scope>
    <source>
        <strain evidence="8 9">HYN0085</strain>
    </source>
</reference>
<dbReference type="InterPro" id="IPR036909">
    <property type="entry name" value="Cyt_c-like_dom_sf"/>
</dbReference>
<dbReference type="PROSITE" id="PS51007">
    <property type="entry name" value="CYTC"/>
    <property type="match status" value="1"/>
</dbReference>
<protein>
    <submittedName>
        <fullName evidence="8">Cytochrome c class I</fullName>
    </submittedName>
</protein>
<feature type="region of interest" description="Disordered" evidence="5">
    <location>
        <begin position="325"/>
        <end position="353"/>
    </location>
</feature>
<dbReference type="InterPro" id="IPR032858">
    <property type="entry name" value="CcoP_N"/>
</dbReference>
<feature type="transmembrane region" description="Helical" evidence="6">
    <location>
        <begin position="179"/>
        <end position="200"/>
    </location>
</feature>
<dbReference type="Gene3D" id="6.10.280.130">
    <property type="match status" value="1"/>
</dbReference>
<evidence type="ECO:0000256" key="2">
    <source>
        <dbReference type="ARBA" id="ARBA00022723"/>
    </source>
</evidence>
<keyword evidence="9" id="KW-1185">Reference proteome</keyword>
<keyword evidence="2 4" id="KW-0479">Metal-binding</keyword>
<dbReference type="GO" id="GO:0020037">
    <property type="term" value="F:heme binding"/>
    <property type="evidence" value="ECO:0007669"/>
    <property type="project" value="InterPro"/>
</dbReference>
<proteinExistence type="predicted"/>
<dbReference type="PANTHER" id="PTHR33751:SF1">
    <property type="entry name" value="CBB3-TYPE CYTOCHROME C OXIDASE SUBUNIT FIXP"/>
    <property type="match status" value="1"/>
</dbReference>
<feature type="compositionally biased region" description="Polar residues" evidence="5">
    <location>
        <begin position="340"/>
        <end position="353"/>
    </location>
</feature>
<accession>A0A344TRK1</accession>
<dbReference type="OrthoDB" id="9811281at2"/>
<keyword evidence="3 4" id="KW-0408">Iron</keyword>
<dbReference type="InterPro" id="IPR050597">
    <property type="entry name" value="Cytochrome_c_Oxidase_Subunit"/>
</dbReference>
<keyword evidence="1 4" id="KW-0349">Heme</keyword>
<dbReference type="InterPro" id="IPR038414">
    <property type="entry name" value="CcoP_N_sf"/>
</dbReference>
<name>A0A344TRK1_9BACT</name>
<evidence type="ECO:0000313" key="8">
    <source>
        <dbReference type="EMBL" id="AXE21272.1"/>
    </source>
</evidence>
<evidence type="ECO:0000259" key="7">
    <source>
        <dbReference type="PROSITE" id="PS51007"/>
    </source>
</evidence>
<dbReference type="GO" id="GO:0046872">
    <property type="term" value="F:metal ion binding"/>
    <property type="evidence" value="ECO:0007669"/>
    <property type="project" value="UniProtKB-KW"/>
</dbReference>
<dbReference type="Pfam" id="PF13442">
    <property type="entry name" value="Cytochrome_CBB3"/>
    <property type="match status" value="1"/>
</dbReference>
<keyword evidence="6" id="KW-0812">Transmembrane</keyword>
<dbReference type="InterPro" id="IPR009056">
    <property type="entry name" value="Cyt_c-like_dom"/>
</dbReference>
<dbReference type="AlphaFoldDB" id="A0A344TRK1"/>
<evidence type="ECO:0000256" key="4">
    <source>
        <dbReference type="PROSITE-ProRule" id="PRU00433"/>
    </source>
</evidence>
<dbReference type="RefSeq" id="WP_114070033.1">
    <property type="nucleotide sequence ID" value="NZ_CP030850.1"/>
</dbReference>
<keyword evidence="6" id="KW-0472">Membrane</keyword>
<gene>
    <name evidence="8" type="ORF">DR864_27770</name>
</gene>
<evidence type="ECO:0000313" key="9">
    <source>
        <dbReference type="Proteomes" id="UP000251993"/>
    </source>
</evidence>
<dbReference type="Gene3D" id="1.10.760.10">
    <property type="entry name" value="Cytochrome c-like domain"/>
    <property type="match status" value="1"/>
</dbReference>
<evidence type="ECO:0000256" key="5">
    <source>
        <dbReference type="SAM" id="MobiDB-lite"/>
    </source>
</evidence>
<feature type="domain" description="Cytochrome c" evidence="7">
    <location>
        <begin position="245"/>
        <end position="324"/>
    </location>
</feature>
<dbReference type="KEGG" id="run:DR864_27770"/>
<evidence type="ECO:0000256" key="3">
    <source>
        <dbReference type="ARBA" id="ARBA00023004"/>
    </source>
</evidence>
<feature type="transmembrane region" description="Helical" evidence="6">
    <location>
        <begin position="56"/>
        <end position="74"/>
    </location>
</feature>
<evidence type="ECO:0000256" key="6">
    <source>
        <dbReference type="SAM" id="Phobius"/>
    </source>
</evidence>
<dbReference type="EMBL" id="CP030850">
    <property type="protein sequence ID" value="AXE21272.1"/>
    <property type="molecule type" value="Genomic_DNA"/>
</dbReference>
<organism evidence="8 9">
    <name type="scientific">Runella rosea</name>
    <dbReference type="NCBI Taxonomy" id="2259595"/>
    <lineage>
        <taxon>Bacteria</taxon>
        <taxon>Pseudomonadati</taxon>
        <taxon>Bacteroidota</taxon>
        <taxon>Cytophagia</taxon>
        <taxon>Cytophagales</taxon>
        <taxon>Spirosomataceae</taxon>
        <taxon>Runella</taxon>
    </lineage>
</organism>
<dbReference type="SUPFAM" id="SSF46626">
    <property type="entry name" value="Cytochrome c"/>
    <property type="match status" value="1"/>
</dbReference>
<keyword evidence="6" id="KW-1133">Transmembrane helix</keyword>
<evidence type="ECO:0000256" key="1">
    <source>
        <dbReference type="ARBA" id="ARBA00022617"/>
    </source>
</evidence>
<dbReference type="GO" id="GO:0009055">
    <property type="term" value="F:electron transfer activity"/>
    <property type="evidence" value="ECO:0007669"/>
    <property type="project" value="InterPro"/>
</dbReference>
<dbReference type="Proteomes" id="UP000251993">
    <property type="component" value="Chromosome"/>
</dbReference>
<sequence length="353" mass="39003">MKFRNYLQAIDGVAIYPLIGLLIFTGLFIGLVWYLFRMDKQTIQKMSNLPLEDGTVRNILSTLLLLFVTSGAFAQAEAPKAGNKELVTYLILMILLLVIAAVVAVLVQVLLLLKKISAKTQTSEQVVEDLRGDKAPLFSARWWQRWTGFGVQLEDEQRILITGHDYDGIHELDNRMPPWLAFLFQGTILFAFVYLIYYHLTGAGDLPMAELEKETLVIEAKKAAFLEKASAKINENTVALLTDAKTIEEGKAIFAANCAACHAADGGGTVGPNLTDEYWLHGGGIKNVFKTVKYGVPEKGMISWEKQLNPLKMQQVSSYIISLKGTKPASPKAPQGEVYTETTAKTDSTVALK</sequence>
<dbReference type="Pfam" id="PF14715">
    <property type="entry name" value="FixP_N"/>
    <property type="match status" value="1"/>
</dbReference>
<dbReference type="PANTHER" id="PTHR33751">
    <property type="entry name" value="CBB3-TYPE CYTOCHROME C OXIDASE SUBUNIT FIXP"/>
    <property type="match status" value="1"/>
</dbReference>
<feature type="transmembrane region" description="Helical" evidence="6">
    <location>
        <begin position="14"/>
        <end position="36"/>
    </location>
</feature>
<feature type="transmembrane region" description="Helical" evidence="6">
    <location>
        <begin position="86"/>
        <end position="113"/>
    </location>
</feature>